<dbReference type="Pfam" id="PF00072">
    <property type="entry name" value="Response_reg"/>
    <property type="match status" value="1"/>
</dbReference>
<name>A0ABX8IH52_9GAMM</name>
<keyword evidence="1 2" id="KW-0597">Phosphoprotein</keyword>
<evidence type="ECO:0000313" key="4">
    <source>
        <dbReference type="EMBL" id="QWV13132.1"/>
    </source>
</evidence>
<evidence type="ECO:0000259" key="3">
    <source>
        <dbReference type="PROSITE" id="PS50110"/>
    </source>
</evidence>
<evidence type="ECO:0000313" key="5">
    <source>
        <dbReference type="Proteomes" id="UP000683442"/>
    </source>
</evidence>
<dbReference type="SUPFAM" id="SSF52172">
    <property type="entry name" value="CheY-like"/>
    <property type="match status" value="1"/>
</dbReference>
<dbReference type="InterPro" id="IPR001789">
    <property type="entry name" value="Sig_transdc_resp-reg_receiver"/>
</dbReference>
<keyword evidence="5" id="KW-1185">Reference proteome</keyword>
<feature type="domain" description="Response regulatory" evidence="3">
    <location>
        <begin position="11"/>
        <end position="128"/>
    </location>
</feature>
<sequence>MKPGNTSSISRVLYVEDDPDIRAIAEIALQDVGGFEAAVCESGVAALAAAPGFDPELILLDVMMPGMDGPATLKALRELDGMADVPVIFMTARLQNSEIREYRELGALGVIPKPFDPMTLSDQISRILQDSRG</sequence>
<evidence type="ECO:0000256" key="1">
    <source>
        <dbReference type="ARBA" id="ARBA00022553"/>
    </source>
</evidence>
<dbReference type="InterPro" id="IPR050595">
    <property type="entry name" value="Bact_response_regulator"/>
</dbReference>
<proteinExistence type="predicted"/>
<feature type="modified residue" description="4-aspartylphosphate" evidence="2">
    <location>
        <position position="61"/>
    </location>
</feature>
<evidence type="ECO:0000256" key="2">
    <source>
        <dbReference type="PROSITE-ProRule" id="PRU00169"/>
    </source>
</evidence>
<dbReference type="PANTHER" id="PTHR44591:SF3">
    <property type="entry name" value="RESPONSE REGULATORY DOMAIN-CONTAINING PROTEIN"/>
    <property type="match status" value="1"/>
</dbReference>
<dbReference type="PANTHER" id="PTHR44591">
    <property type="entry name" value="STRESS RESPONSE REGULATOR PROTEIN 1"/>
    <property type="match status" value="1"/>
</dbReference>
<reference evidence="4 5" key="1">
    <citation type="submission" date="2021-06" db="EMBL/GenBank/DDBJ databases">
        <title>Microbial metabolic specificity influences pelagic lipid remineralization.</title>
        <authorList>
            <person name="Behrendt L."/>
            <person name="Hunter J.E."/>
            <person name="Alcolombri U."/>
            <person name="Smriga S."/>
            <person name="Mincer T."/>
            <person name="Lowenstein D.P."/>
            <person name="Peaudecerf F.J."/>
            <person name="Fernandez V.I."/>
            <person name="Fredricks H."/>
            <person name="Almblad H."/>
            <person name="Harrison J.J."/>
            <person name="Stocker R."/>
            <person name="Van Mooy B.A.S."/>
        </authorList>
    </citation>
    <scope>NUCLEOTIDE SEQUENCE [LARGE SCALE GENOMIC DNA]</scope>
    <source>
        <strain evidence="4 5">HP15-B</strain>
    </source>
</reference>
<dbReference type="Gene3D" id="3.40.50.2300">
    <property type="match status" value="1"/>
</dbReference>
<dbReference type="SMART" id="SM00448">
    <property type="entry name" value="REC"/>
    <property type="match status" value="1"/>
</dbReference>
<accession>A0ABX8IH52</accession>
<dbReference type="GeneID" id="78557878"/>
<dbReference type="Proteomes" id="UP000683442">
    <property type="component" value="Chromosome"/>
</dbReference>
<dbReference type="InterPro" id="IPR011006">
    <property type="entry name" value="CheY-like_superfamily"/>
</dbReference>
<gene>
    <name evidence="4" type="ORF">KQ249_00475</name>
</gene>
<protein>
    <submittedName>
        <fullName evidence="4">Response regulator</fullName>
    </submittedName>
</protein>
<dbReference type="PROSITE" id="PS50110">
    <property type="entry name" value="RESPONSE_REGULATORY"/>
    <property type="match status" value="1"/>
</dbReference>
<dbReference type="RefSeq" id="WP_014578605.1">
    <property type="nucleotide sequence ID" value="NZ_CP076686.1"/>
</dbReference>
<organism evidence="4 5">
    <name type="scientific">Marinobacter adhaerens</name>
    <dbReference type="NCBI Taxonomy" id="1033846"/>
    <lineage>
        <taxon>Bacteria</taxon>
        <taxon>Pseudomonadati</taxon>
        <taxon>Pseudomonadota</taxon>
        <taxon>Gammaproteobacteria</taxon>
        <taxon>Pseudomonadales</taxon>
        <taxon>Marinobacteraceae</taxon>
        <taxon>Marinobacter</taxon>
    </lineage>
</organism>
<dbReference type="EMBL" id="CP076686">
    <property type="protein sequence ID" value="QWV13132.1"/>
    <property type="molecule type" value="Genomic_DNA"/>
</dbReference>